<evidence type="ECO:0000256" key="6">
    <source>
        <dbReference type="ARBA" id="ARBA00022989"/>
    </source>
</evidence>
<sequence length="535" mass="59744">MAVTNEGAVEGRFPTAFLTKGMLCLVLATLFAGFFFSNGLQALLNAWQLPEYSHGPLIPVLSLLLFLKQLKDYPIDPGPKRDRWVGVCVVLLAVIVGYLGNLARINDIVAYATIIWIGGMLLISFGWETGRHFWPGVLHLVYMLPLPGVVYYKMTTSLQFVSSEVGVWFLQLMSIPVFLDGNIIDLGVMKLHVAEACSGLRYLFPILSFSYIFAALYKGSNWHKAILLLSAAPIAILMNSIRIAVAGYIVNYYGIEWVNGFSHFFEGWVIFAICIALLFLLAWVLVRFNSEHDGLVDALDLNTDGLGVQLGRLQYVRASKAMITAAVLMATAAVSLNFVPDRGTYKVDRQSFVTFPQTFGTWEQFGPRERLAENVARTLGADDYHQVTLVNSEQVMPSVGLFMAWYEDQSRGGVHSPEICLPGAGWEIAWLERTDVADQMGFDESFQLNRAVIQKGETRMMVYYWFEQKGRRIAWDFAAKFYLMTDGIATGRTDGGLVRLTTLIQPDETDAAAEARLQNVLKDVVEPLNDFMPEG</sequence>
<dbReference type="NCBIfam" id="TIGR04152">
    <property type="entry name" value="exosort_VPLPA"/>
    <property type="match status" value="1"/>
</dbReference>
<dbReference type="NCBIfam" id="TIGR02602">
    <property type="entry name" value="8TM_EpsH"/>
    <property type="match status" value="1"/>
</dbReference>
<feature type="transmembrane region" description="Helical" evidence="8">
    <location>
        <begin position="108"/>
        <end position="127"/>
    </location>
</feature>
<feature type="transmembrane region" description="Helical" evidence="8">
    <location>
        <begin position="199"/>
        <end position="217"/>
    </location>
</feature>
<gene>
    <name evidence="10" type="ORF">SAMN05444003_2347</name>
</gene>
<comment type="subcellular location">
    <subcellularLocation>
        <location evidence="1">Cell membrane</location>
        <topology evidence="1">Multi-pass membrane protein</topology>
    </subcellularLocation>
</comment>
<feature type="transmembrane region" description="Helical" evidence="8">
    <location>
        <begin position="267"/>
        <end position="286"/>
    </location>
</feature>
<dbReference type="STRING" id="1508389.SAMN05444003_2347"/>
<dbReference type="RefSeq" id="WP_072901277.1">
    <property type="nucleotide sequence ID" value="NZ_FQXB01000003.1"/>
</dbReference>
<feature type="transmembrane region" description="Helical" evidence="8">
    <location>
        <begin position="321"/>
        <end position="339"/>
    </location>
</feature>
<dbReference type="InterPro" id="IPR026491">
    <property type="entry name" value="ExosortD_VPLPA"/>
</dbReference>
<evidence type="ECO:0000256" key="7">
    <source>
        <dbReference type="ARBA" id="ARBA00023136"/>
    </source>
</evidence>
<dbReference type="InterPro" id="IPR013426">
    <property type="entry name" value="EpsH-like"/>
</dbReference>
<evidence type="ECO:0000256" key="4">
    <source>
        <dbReference type="ARBA" id="ARBA00022692"/>
    </source>
</evidence>
<protein>
    <submittedName>
        <fullName evidence="10">Exosortase D, VPLPA-CTERM-specific</fullName>
    </submittedName>
</protein>
<evidence type="ECO:0000256" key="2">
    <source>
        <dbReference type="ARBA" id="ARBA00022475"/>
    </source>
</evidence>
<dbReference type="InterPro" id="IPR014263">
    <property type="entry name" value="Methanolan_biosynth_EpsI"/>
</dbReference>
<dbReference type="NCBIfam" id="TIGR04178">
    <property type="entry name" value="exo_archaeo"/>
    <property type="match status" value="1"/>
</dbReference>
<proteinExistence type="predicted"/>
<evidence type="ECO:0000259" key="9">
    <source>
        <dbReference type="Pfam" id="PF11984"/>
    </source>
</evidence>
<keyword evidence="4 8" id="KW-0812">Transmembrane</keyword>
<feature type="domain" description="Methanolan biosynthesis EpsI" evidence="9">
    <location>
        <begin position="325"/>
        <end position="530"/>
    </location>
</feature>
<dbReference type="NCBIfam" id="TIGR02914">
    <property type="entry name" value="EpsI_fam"/>
    <property type="match status" value="1"/>
</dbReference>
<dbReference type="GO" id="GO:0008233">
    <property type="term" value="F:peptidase activity"/>
    <property type="evidence" value="ECO:0007669"/>
    <property type="project" value="UniProtKB-KW"/>
</dbReference>
<keyword evidence="5" id="KW-0378">Hydrolase</keyword>
<dbReference type="Proteomes" id="UP000184074">
    <property type="component" value="Unassembled WGS sequence"/>
</dbReference>
<keyword evidence="6 8" id="KW-1133">Transmembrane helix</keyword>
<evidence type="ECO:0000313" key="11">
    <source>
        <dbReference type="Proteomes" id="UP000184074"/>
    </source>
</evidence>
<evidence type="ECO:0000256" key="8">
    <source>
        <dbReference type="SAM" id="Phobius"/>
    </source>
</evidence>
<keyword evidence="3" id="KW-0645">Protease</keyword>
<keyword evidence="7 8" id="KW-0472">Membrane</keyword>
<dbReference type="Pfam" id="PF09721">
    <property type="entry name" value="Exosortase_EpsH"/>
    <property type="match status" value="1"/>
</dbReference>
<dbReference type="InterPro" id="IPR019127">
    <property type="entry name" value="Exosortase"/>
</dbReference>
<dbReference type="Pfam" id="PF11984">
    <property type="entry name" value="DUF3485"/>
    <property type="match status" value="1"/>
</dbReference>
<feature type="transmembrane region" description="Helical" evidence="8">
    <location>
        <begin position="133"/>
        <end position="152"/>
    </location>
</feature>
<name>A0A1M5QW89_9RHOB</name>
<evidence type="ECO:0000256" key="3">
    <source>
        <dbReference type="ARBA" id="ARBA00022670"/>
    </source>
</evidence>
<organism evidence="10 11">
    <name type="scientific">Cognatiyoonia sediminum</name>
    <dbReference type="NCBI Taxonomy" id="1508389"/>
    <lineage>
        <taxon>Bacteria</taxon>
        <taxon>Pseudomonadati</taxon>
        <taxon>Pseudomonadota</taxon>
        <taxon>Alphaproteobacteria</taxon>
        <taxon>Rhodobacterales</taxon>
        <taxon>Paracoccaceae</taxon>
        <taxon>Cognatiyoonia</taxon>
    </lineage>
</organism>
<feature type="transmembrane region" description="Helical" evidence="8">
    <location>
        <begin position="22"/>
        <end position="44"/>
    </location>
</feature>
<feature type="transmembrane region" description="Helical" evidence="8">
    <location>
        <begin position="84"/>
        <end position="101"/>
    </location>
</feature>
<feature type="transmembrane region" description="Helical" evidence="8">
    <location>
        <begin position="159"/>
        <end position="179"/>
    </location>
</feature>
<dbReference type="EMBL" id="FQXB01000003">
    <property type="protein sequence ID" value="SHH18146.1"/>
    <property type="molecule type" value="Genomic_DNA"/>
</dbReference>
<accession>A0A1M5QW89</accession>
<evidence type="ECO:0000256" key="5">
    <source>
        <dbReference type="ARBA" id="ARBA00022801"/>
    </source>
</evidence>
<dbReference type="GO" id="GO:0005886">
    <property type="term" value="C:plasma membrane"/>
    <property type="evidence" value="ECO:0007669"/>
    <property type="project" value="UniProtKB-SubCell"/>
</dbReference>
<dbReference type="GO" id="GO:0006508">
    <property type="term" value="P:proteolysis"/>
    <property type="evidence" value="ECO:0007669"/>
    <property type="project" value="UniProtKB-KW"/>
</dbReference>
<dbReference type="AlphaFoldDB" id="A0A1M5QW89"/>
<keyword evidence="11" id="KW-1185">Reference proteome</keyword>
<dbReference type="InterPro" id="IPR026392">
    <property type="entry name" value="Exo/Archaeosortase_dom"/>
</dbReference>
<dbReference type="OrthoDB" id="9797363at2"/>
<evidence type="ECO:0000256" key="1">
    <source>
        <dbReference type="ARBA" id="ARBA00004651"/>
    </source>
</evidence>
<reference evidence="10 11" key="1">
    <citation type="submission" date="2016-11" db="EMBL/GenBank/DDBJ databases">
        <authorList>
            <person name="Jaros S."/>
            <person name="Januszkiewicz K."/>
            <person name="Wedrychowicz H."/>
        </authorList>
    </citation>
    <scope>NUCLEOTIDE SEQUENCE [LARGE SCALE GENOMIC DNA]</scope>
    <source>
        <strain evidence="10 11">DSM 28715</strain>
    </source>
</reference>
<keyword evidence="2" id="KW-1003">Cell membrane</keyword>
<evidence type="ECO:0000313" key="10">
    <source>
        <dbReference type="EMBL" id="SHH18146.1"/>
    </source>
</evidence>
<feature type="transmembrane region" description="Helical" evidence="8">
    <location>
        <begin position="226"/>
        <end position="255"/>
    </location>
</feature>